<reference evidence="2" key="2">
    <citation type="submission" date="2020-05" db="UniProtKB">
        <authorList>
            <consortium name="EnsemblMetazoa"/>
        </authorList>
    </citation>
    <scope>IDENTIFICATION</scope>
    <source>
        <strain evidence="2">FAR1</strain>
    </source>
</reference>
<dbReference type="Proteomes" id="UP000075886">
    <property type="component" value="Unassembled WGS sequence"/>
</dbReference>
<dbReference type="EnsemblMetazoa" id="AFAF015095-RA">
    <property type="protein sequence ID" value="AFAF015095-PA"/>
    <property type="gene ID" value="AFAF015095"/>
</dbReference>
<dbReference type="VEuPathDB" id="VectorBase:AFAF015095"/>
<name>A0A182QQX8_9DIPT</name>
<reference evidence="3" key="1">
    <citation type="submission" date="2014-01" db="EMBL/GenBank/DDBJ databases">
        <title>The Genome Sequence of Anopheles farauti FAR1 (V2).</title>
        <authorList>
            <consortium name="The Broad Institute Genomics Platform"/>
            <person name="Neafsey D.E."/>
            <person name="Besansky N."/>
            <person name="Howell P."/>
            <person name="Walton C."/>
            <person name="Young S.K."/>
            <person name="Zeng Q."/>
            <person name="Gargeya S."/>
            <person name="Fitzgerald M."/>
            <person name="Haas B."/>
            <person name="Abouelleil A."/>
            <person name="Allen A.W."/>
            <person name="Alvarado L."/>
            <person name="Arachchi H.M."/>
            <person name="Berlin A.M."/>
            <person name="Chapman S.B."/>
            <person name="Gainer-Dewar J."/>
            <person name="Goldberg J."/>
            <person name="Griggs A."/>
            <person name="Gujja S."/>
            <person name="Hansen M."/>
            <person name="Howarth C."/>
            <person name="Imamovic A."/>
            <person name="Ireland A."/>
            <person name="Larimer J."/>
            <person name="McCowan C."/>
            <person name="Murphy C."/>
            <person name="Pearson M."/>
            <person name="Poon T.W."/>
            <person name="Priest M."/>
            <person name="Roberts A."/>
            <person name="Saif S."/>
            <person name="Shea T."/>
            <person name="Sisk P."/>
            <person name="Sykes S."/>
            <person name="Wortman J."/>
            <person name="Nusbaum C."/>
            <person name="Birren B."/>
        </authorList>
    </citation>
    <scope>NUCLEOTIDE SEQUENCE [LARGE SCALE GENOMIC DNA]</scope>
    <source>
        <strain evidence="3">FAR1</strain>
    </source>
</reference>
<evidence type="ECO:0000256" key="1">
    <source>
        <dbReference type="SAM" id="MobiDB-lite"/>
    </source>
</evidence>
<accession>A0A182QQX8</accession>
<evidence type="ECO:0000313" key="2">
    <source>
        <dbReference type="EnsemblMetazoa" id="AFAF015095-PA"/>
    </source>
</evidence>
<dbReference type="AlphaFoldDB" id="A0A182QQX8"/>
<keyword evidence="3" id="KW-1185">Reference proteome</keyword>
<protein>
    <submittedName>
        <fullName evidence="2">Uncharacterized protein</fullName>
    </submittedName>
</protein>
<evidence type="ECO:0000313" key="3">
    <source>
        <dbReference type="Proteomes" id="UP000075886"/>
    </source>
</evidence>
<dbReference type="EMBL" id="AXCN02000747">
    <property type="status" value="NOT_ANNOTATED_CDS"/>
    <property type="molecule type" value="Genomic_DNA"/>
</dbReference>
<feature type="region of interest" description="Disordered" evidence="1">
    <location>
        <begin position="31"/>
        <end position="50"/>
    </location>
</feature>
<proteinExistence type="predicted"/>
<sequence>MSDYPTGALAADDGNGSPAAFRRFGRLIPKDPKSERLWPSHQNPGAGTARCGRDRAVRNMKMMKASDSFLPYGESARKLRSGEKFSILRTDCSKSDITTTNTMCSFAQQNDQQRGNMCWCFEEISLMILVQRILMYLWYRLLLKMFPRLSVLPSCHECSPRRSLPCGQLADEYWKASYFSRTLHQNLQQPTFGTVGFCAKHIATEAAVMPCNAIAPFESFEEEEDDGDRFNFNCSDISHIYQSTFLDDYDECFLAKDIAWDAPVPESMKKAAVLPAEGEISLLLNDYYIDDDLDDHLHVAEYQTAIGNSLFCESWID</sequence>
<organism evidence="2 3">
    <name type="scientific">Anopheles farauti</name>
    <dbReference type="NCBI Taxonomy" id="69004"/>
    <lineage>
        <taxon>Eukaryota</taxon>
        <taxon>Metazoa</taxon>
        <taxon>Ecdysozoa</taxon>
        <taxon>Arthropoda</taxon>
        <taxon>Hexapoda</taxon>
        <taxon>Insecta</taxon>
        <taxon>Pterygota</taxon>
        <taxon>Neoptera</taxon>
        <taxon>Endopterygota</taxon>
        <taxon>Diptera</taxon>
        <taxon>Nematocera</taxon>
        <taxon>Culicoidea</taxon>
        <taxon>Culicidae</taxon>
        <taxon>Anophelinae</taxon>
        <taxon>Anopheles</taxon>
    </lineage>
</organism>